<dbReference type="SUPFAM" id="SSF51045">
    <property type="entry name" value="WW domain"/>
    <property type="match status" value="1"/>
</dbReference>
<evidence type="ECO:0008006" key="15">
    <source>
        <dbReference type="Google" id="ProtNLM"/>
    </source>
</evidence>
<feature type="coiled-coil region" evidence="8">
    <location>
        <begin position="2482"/>
        <end position="2563"/>
    </location>
</feature>
<dbReference type="GO" id="GO:0006508">
    <property type="term" value="P:proteolysis"/>
    <property type="evidence" value="ECO:0007669"/>
    <property type="project" value="UniProtKB-KW"/>
</dbReference>
<dbReference type="InterPro" id="IPR001202">
    <property type="entry name" value="WW_dom"/>
</dbReference>
<gene>
    <name evidence="13" type="ORF">PC117_g969</name>
</gene>
<dbReference type="InterPro" id="IPR000169">
    <property type="entry name" value="Pept_cys_AS"/>
</dbReference>
<proteinExistence type="inferred from homology"/>
<dbReference type="InterPro" id="IPR011992">
    <property type="entry name" value="EF-hand-dom_pair"/>
</dbReference>
<dbReference type="PANTHER" id="PTHR10183">
    <property type="entry name" value="CALPAIN"/>
    <property type="match status" value="1"/>
</dbReference>
<dbReference type="PROSITE" id="PS50203">
    <property type="entry name" value="CALPAIN_CAT"/>
    <property type="match status" value="1"/>
</dbReference>
<sequence length="2810" mass="313149">MSRDLYAAYERQERKRSHEQIQAETHGFTLNTKQKPIKTSDVVSLMPQATDEDVELSLRLKLAVDMKEKLSRLDVFEVVSLMTTQQHLVMQLAEALLHTSNIPLQQLFFMSLTSLLSTMNSRPSEQTANVRERLCDSLGHLDKILLRVLPVDEVIEVIDQEKARWTRKQVNALNKSTQVYRTHILRKCWISSYGKDKLIPIAVDKWLDFGETLLTFYHQLPQETILYNLPYKCQETLEFDEDRGLALISIKRVFGLDGINLVAFGVDSTEFAEFRDTLCAFKPGSVQILPTADPERIRSDHRQVAQTKTTGFHYRVNNERLQPRSPVHRTTPTIPTISLIARPSEPNLVKDNGATDLHTLQEELKKLGISVVSGRQDTVISVKIKGLAGRALIRGLKLADQVLQEKIKHAIKACTDPATKLFTDPTFGPSSSDPDGAAAICKAGGIIPSKGGSQHQAKVLGLLQRGKIRWERPIYALDNEEDDNSPQEDEEDIYAMSSTDNVFASNATLFADGVSSGDVIQGNLGDCWFLSALSVVATRSDLLEQTFWRRDQHKSKGLFVCKFMKNFVWHYVLIDDRLPVFGFTDKKAGKPYFARCRNPNELWVSLLEKAYAKLHGSYEALIGGFVDCALNDLTGMCAEQVILKEGFPGFGENPYTPAKLQQKHGDPFWEKITLYKNSGTLMGCSIQPPVTSTKEVAVESSAGNGLYFKHAYALVDAAEIKTAKGDCVRLVKLRNPWGMGEWTGPWSDSSDERAANEDAIEKFFKVMKRKVGANADKRVFMTLNSQGIVGADDISQEEVIEINANDGTFFMSFDAWMQSFTHFFAGIDFPDSWHGRRSEGSWNEANCGGNTTKSTWINNPHFELVLEQRARIFASLSQEDPRGSENLKIVPVGFHICSLSPVGNDPNKYEIREPAKKLDAYYGLYKPADRDSYQNGKRPEPLPPAIIPGTVIPGIDDDGVPQAAYTFKQAVSVEATMEPGRYCIIPSMYMRTDKGTGNTNVGNFWISVYSDKSTFRLEGGEKIVEEEEGDEETQSNGGSYKNLSVGALPLPRQLSTTILSRKSDTIVATGIAVAAEKRRKFENDKEDLLRQAKRYGVGLRELRAAFAKTPKVSKAECRHKLQKLGFSVASWDDDKIGLLFGGLDEVATSGIIQTDRILKLFAPDIQEEKMACELPDMEEDGDSPDSIHREGILEIELHGASGLAVGEKRQALVQRKVPIPAPTFSMSQVSLRRRIAAEILERDPSMAWHLRQFAKKSALLAKSRYTSKQNRDGMRSQLLNTPPVTAFYELLEKEYATRVISRLETQDEPEYVEPVSRTPSYSKRDGMTSFYPSLSPKSTPGWTLPPIPLNAVELHKSNRIRDLEAKRSTKLALLLQHKQQALGDAEKTASLPRLIGGRKSGLSHVKCVDCGVRVLVGGRSKTGTSEGIDSFPCNGVNCVNVFCSPCYSLLPPKSKLCEECYQHEISPEERFGEQLRGVLIEKIGASDQQRSHLEDVFRSFDVDGSGSLSPQEFEKMLQLLHIQPALTQGQKSFLVDQFDANGDGEISLIEFKHWILRDHVWVESAAPTSREVIPHAAEALSTVIAPLCDDIIDLAYNAYTFSSTIGSWSRSCSTTTECHSKAPQSGETGVIIFQRVIKLCVTSSGETNAAEKVFEQVDDDGSGSIDQFEFVDLLSSLGINLSSEDAILLMNRLGALSTASGRVTIEKAAFMKYIELMSTKTSGNNQIESLAKILVKLDGFTVTSPAVREIVQDELQQLHENITQKELRRICQNLDEKAAFIVAVDELRSLATNLSFDYEVAAINATFPSENESAEQHVSLKSSGDILARMLLSESGDLLKHVKTFDVASICGELGSHLQKRSGTKSTKSIWKSVFGADTADDVHLSDFISGVLKAGFLIGSENGPEKAPNDRLITPLLLSLAVDTVRIDCQVQPASFRASPVISFNLFRLIMRLQKIKEIELKFDHALSNFLQLCQGEQQYLVTIALDANRNLVVRARDPIFKFSADFELREDEFDYQNLVAQIGSGDFERRQQEKHEVSRELTFTKSPYGLITSKFHPELSNSMLTVIERVRADLRRRHHSSMSHSSRLHVLSLSMVESDAFVSTLRTLLSQVELPFFWSVSPRSLVLSIESEFLDQQNKPSFQQLVADTLLLHGSQLPPPLRALATFVAHTASSLLVRYEVVGKYTNVETSWQEFQDFISGHQNAYAVMELHPQGSLFTTRVARASGSGAVQWNLKTQIKMEEPKLCDHRIDRPVVFTDTVKASCIPGSTPSTENINFITGDSAESPGHFVVISVRRALPNGSESPKPRLYCTAYDPLTSCDYAVEGYPSDWPVDFFDVTVNPSFESQWQTMLGTMRLGVTITPKLAITVFNKQPKTDKLVGECEVSIGSAVIQEGHIFEERVALRPPAMSSTLVSAGVTSLTFRFDVKKTSAIVEDTIPDKRRHDTGTRVPIKLGAQYLAGEIVTPRAEPVQDNNDDRLKQLQASIATVELSKLEAQEQVKQLKTQVKQLSYALNKTSEDNAERWKRRLEQASQEQFAAEEQHAARLAALQEEIRHLSENEKQTNAPREASNLKDCRLSADASAHDILSAIRGILTSRCPERPYNGLKKALAAEAEVPGKVTFAVLNDVLGDFGLALSSEQRSTLANLFDPEMVGRVNIEDFFVKLCGDAEAYEKVRAPRSQVPTPEPSSPATLEVAVEEYPEPVVFRPTPPAQRPVSPMASPLRASGVRPKMSWQDMKKFLVLNLPEGWETRFTEKGRPYFCNHANRSTQWKHPRPEIETIFSEWVQANGAFFNRKSVSARPCKQK</sequence>
<dbReference type="PROSITE" id="PS50020">
    <property type="entry name" value="WW_DOMAIN_2"/>
    <property type="match status" value="1"/>
</dbReference>
<dbReference type="Pfam" id="PF13499">
    <property type="entry name" value="EF-hand_7"/>
    <property type="match status" value="1"/>
</dbReference>
<dbReference type="PROSITE" id="PS00018">
    <property type="entry name" value="EF_HAND_1"/>
    <property type="match status" value="3"/>
</dbReference>
<dbReference type="SUPFAM" id="SSF49758">
    <property type="entry name" value="Calpain large subunit, middle domain (domain III)"/>
    <property type="match status" value="1"/>
</dbReference>
<dbReference type="GO" id="GO:0004198">
    <property type="term" value="F:calcium-dependent cysteine-type endopeptidase activity"/>
    <property type="evidence" value="ECO:0007669"/>
    <property type="project" value="InterPro"/>
</dbReference>
<evidence type="ECO:0000259" key="11">
    <source>
        <dbReference type="PROSITE" id="PS50203"/>
    </source>
</evidence>
<dbReference type="SUPFAM" id="SSF54001">
    <property type="entry name" value="Cysteine proteinases"/>
    <property type="match status" value="1"/>
</dbReference>
<accession>A0A8T1ELW9</accession>
<keyword evidence="3 7" id="KW-0378">Hydrolase</keyword>
<dbReference type="InterPro" id="IPR002048">
    <property type="entry name" value="EF_hand_dom"/>
</dbReference>
<keyword evidence="8" id="KW-0175">Coiled coil</keyword>
<dbReference type="PRINTS" id="PR00704">
    <property type="entry name" value="CALPAIN"/>
</dbReference>
<comment type="similarity">
    <text evidence="1">Belongs to the peptidase C2 family.</text>
</comment>
<dbReference type="InterPro" id="IPR038765">
    <property type="entry name" value="Papain-like_cys_pep_sf"/>
</dbReference>
<dbReference type="Gene3D" id="3.90.70.10">
    <property type="entry name" value="Cysteine proteinases"/>
    <property type="match status" value="1"/>
</dbReference>
<dbReference type="SMART" id="SM00230">
    <property type="entry name" value="CysPc"/>
    <property type="match status" value="1"/>
</dbReference>
<dbReference type="Pfam" id="PF00397">
    <property type="entry name" value="WW"/>
    <property type="match status" value="1"/>
</dbReference>
<evidence type="ECO:0000256" key="5">
    <source>
        <dbReference type="ARBA" id="ARBA00022837"/>
    </source>
</evidence>
<keyword evidence="2 7" id="KW-0645">Protease</keyword>
<dbReference type="SMART" id="SM00456">
    <property type="entry name" value="WW"/>
    <property type="match status" value="1"/>
</dbReference>
<dbReference type="VEuPathDB" id="FungiDB:PC110_g3733"/>
<evidence type="ECO:0000256" key="2">
    <source>
        <dbReference type="ARBA" id="ARBA00022670"/>
    </source>
</evidence>
<dbReference type="PROSITE" id="PS01159">
    <property type="entry name" value="WW_DOMAIN_1"/>
    <property type="match status" value="1"/>
</dbReference>
<evidence type="ECO:0000259" key="12">
    <source>
        <dbReference type="PROSITE" id="PS50222"/>
    </source>
</evidence>
<dbReference type="Gene3D" id="2.20.70.10">
    <property type="match status" value="1"/>
</dbReference>
<evidence type="ECO:0000313" key="13">
    <source>
        <dbReference type="EMBL" id="KAG2954727.1"/>
    </source>
</evidence>
<dbReference type="Pfam" id="PF13202">
    <property type="entry name" value="EF-hand_5"/>
    <property type="match status" value="1"/>
</dbReference>
<dbReference type="CDD" id="cd00044">
    <property type="entry name" value="CysPc"/>
    <property type="match status" value="1"/>
</dbReference>
<dbReference type="InterPro" id="IPR018247">
    <property type="entry name" value="EF_Hand_1_Ca_BS"/>
</dbReference>
<comment type="caution">
    <text evidence="13">The sequence shown here is derived from an EMBL/GenBank/DDBJ whole genome shotgun (WGS) entry which is preliminary data.</text>
</comment>
<dbReference type="Proteomes" id="UP000736787">
    <property type="component" value="Unassembled WGS sequence"/>
</dbReference>
<feature type="region of interest" description="Disordered" evidence="9">
    <location>
        <begin position="2710"/>
        <end position="2729"/>
    </location>
</feature>
<evidence type="ECO:0000256" key="7">
    <source>
        <dbReference type="PROSITE-ProRule" id="PRU00239"/>
    </source>
</evidence>
<feature type="domain" description="Calpain catalytic" evidence="11">
    <location>
        <begin position="421"/>
        <end position="821"/>
    </location>
</feature>
<dbReference type="InterPro" id="IPR001300">
    <property type="entry name" value="Peptidase_C2_calpain_cat"/>
</dbReference>
<dbReference type="PROSITE" id="PS00139">
    <property type="entry name" value="THIOL_PROTEASE_CYS"/>
    <property type="match status" value="1"/>
</dbReference>
<dbReference type="Pfam" id="PF00648">
    <property type="entry name" value="Peptidase_C2"/>
    <property type="match status" value="1"/>
</dbReference>
<dbReference type="PANTHER" id="PTHR10183:SF379">
    <property type="entry name" value="CALPAIN-5"/>
    <property type="match status" value="1"/>
</dbReference>
<feature type="active site" evidence="6 7">
    <location>
        <position position="527"/>
    </location>
</feature>
<feature type="domain" description="EF-hand" evidence="12">
    <location>
        <begin position="1645"/>
        <end position="1680"/>
    </location>
</feature>
<organism evidence="13 14">
    <name type="scientific">Phytophthora cactorum</name>
    <dbReference type="NCBI Taxonomy" id="29920"/>
    <lineage>
        <taxon>Eukaryota</taxon>
        <taxon>Sar</taxon>
        <taxon>Stramenopiles</taxon>
        <taxon>Oomycota</taxon>
        <taxon>Peronosporomycetes</taxon>
        <taxon>Peronosporales</taxon>
        <taxon>Peronosporaceae</taxon>
        <taxon>Phytophthora</taxon>
    </lineage>
</organism>
<feature type="active site" evidence="6 7">
    <location>
        <position position="735"/>
    </location>
</feature>
<evidence type="ECO:0000313" key="14">
    <source>
        <dbReference type="Proteomes" id="UP000736787"/>
    </source>
</evidence>
<evidence type="ECO:0000256" key="9">
    <source>
        <dbReference type="SAM" id="MobiDB-lite"/>
    </source>
</evidence>
<dbReference type="Gene3D" id="1.10.238.10">
    <property type="entry name" value="EF-hand"/>
    <property type="match status" value="2"/>
</dbReference>
<feature type="active site" evidence="6 7">
    <location>
        <position position="710"/>
    </location>
</feature>
<evidence type="ECO:0000256" key="6">
    <source>
        <dbReference type="PIRSR" id="PIRSR622684-1"/>
    </source>
</evidence>
<dbReference type="PROSITE" id="PS50222">
    <property type="entry name" value="EF_HAND_2"/>
    <property type="match status" value="2"/>
</dbReference>
<dbReference type="Gene3D" id="2.60.120.380">
    <property type="match status" value="1"/>
</dbReference>
<dbReference type="InterPro" id="IPR036213">
    <property type="entry name" value="Calpain_III_sf"/>
</dbReference>
<evidence type="ECO:0000256" key="4">
    <source>
        <dbReference type="ARBA" id="ARBA00022807"/>
    </source>
</evidence>
<reference evidence="13" key="1">
    <citation type="submission" date="2018-10" db="EMBL/GenBank/DDBJ databases">
        <title>Effector identification in a new, highly contiguous assembly of the strawberry crown rot pathogen Phytophthora cactorum.</title>
        <authorList>
            <person name="Armitage A.D."/>
            <person name="Nellist C.F."/>
            <person name="Bates H."/>
            <person name="Vickerstaff R.J."/>
            <person name="Harrison R.J."/>
        </authorList>
    </citation>
    <scope>NUCLEOTIDE SEQUENCE</scope>
    <source>
        <strain evidence="13">4040</strain>
    </source>
</reference>
<dbReference type="CDD" id="cd00051">
    <property type="entry name" value="EFh"/>
    <property type="match status" value="1"/>
</dbReference>
<feature type="domain" description="EF-hand" evidence="12">
    <location>
        <begin position="1488"/>
        <end position="1523"/>
    </location>
</feature>
<dbReference type="InterPro" id="IPR036020">
    <property type="entry name" value="WW_dom_sf"/>
</dbReference>
<name>A0A8T1ELW9_9STRA</name>
<dbReference type="SMART" id="SM00054">
    <property type="entry name" value="EFh"/>
    <property type="match status" value="3"/>
</dbReference>
<keyword evidence="5" id="KW-0106">Calcium</keyword>
<evidence type="ECO:0000259" key="10">
    <source>
        <dbReference type="PROSITE" id="PS50020"/>
    </source>
</evidence>
<dbReference type="GO" id="GO:0005509">
    <property type="term" value="F:calcium ion binding"/>
    <property type="evidence" value="ECO:0007669"/>
    <property type="project" value="InterPro"/>
</dbReference>
<dbReference type="EMBL" id="RCMK01000010">
    <property type="protein sequence ID" value="KAG2954727.1"/>
    <property type="molecule type" value="Genomic_DNA"/>
</dbReference>
<evidence type="ECO:0000256" key="8">
    <source>
        <dbReference type="SAM" id="Coils"/>
    </source>
</evidence>
<dbReference type="CDD" id="cd00201">
    <property type="entry name" value="WW"/>
    <property type="match status" value="1"/>
</dbReference>
<feature type="domain" description="WW" evidence="10">
    <location>
        <begin position="2747"/>
        <end position="2780"/>
    </location>
</feature>
<evidence type="ECO:0000256" key="3">
    <source>
        <dbReference type="ARBA" id="ARBA00022801"/>
    </source>
</evidence>
<keyword evidence="4 7" id="KW-0788">Thiol protease</keyword>
<evidence type="ECO:0000256" key="1">
    <source>
        <dbReference type="ARBA" id="ARBA00007623"/>
    </source>
</evidence>
<protein>
    <recommendedName>
        <fullName evidence="15">Calmodulin</fullName>
    </recommendedName>
</protein>
<dbReference type="SUPFAM" id="SSF47473">
    <property type="entry name" value="EF-hand"/>
    <property type="match status" value="2"/>
</dbReference>
<dbReference type="InterPro" id="IPR022684">
    <property type="entry name" value="Calpain_cysteine_protease"/>
</dbReference>